<dbReference type="InterPro" id="IPR029787">
    <property type="entry name" value="Nucleotide_cyclase"/>
</dbReference>
<evidence type="ECO:0000256" key="2">
    <source>
        <dbReference type="ARBA" id="ARBA00012528"/>
    </source>
</evidence>
<dbReference type="SUPFAM" id="SSF63829">
    <property type="entry name" value="Calcium-dependent phosphotriesterase"/>
    <property type="match status" value="3"/>
</dbReference>
<keyword evidence="4" id="KW-1133">Transmembrane helix</keyword>
<dbReference type="PROSITE" id="PS50887">
    <property type="entry name" value="GGDEF"/>
    <property type="match status" value="1"/>
</dbReference>
<dbReference type="InterPro" id="IPR043128">
    <property type="entry name" value="Rev_trsase/Diguanyl_cyclase"/>
</dbReference>
<feature type="transmembrane region" description="Helical" evidence="4">
    <location>
        <begin position="766"/>
        <end position="783"/>
    </location>
</feature>
<dbReference type="AlphaFoldDB" id="A0A1G6RZ65"/>
<feature type="coiled-coil region" evidence="3">
    <location>
        <begin position="787"/>
        <end position="846"/>
    </location>
</feature>
<dbReference type="PANTHER" id="PTHR45138:SF24">
    <property type="entry name" value="DIGUANYLATE CYCLASE DGCC-RELATED"/>
    <property type="match status" value="1"/>
</dbReference>
<dbReference type="GO" id="GO:1902201">
    <property type="term" value="P:negative regulation of bacterial-type flagellum-dependent cell motility"/>
    <property type="evidence" value="ECO:0007669"/>
    <property type="project" value="TreeGrafter"/>
</dbReference>
<dbReference type="FunFam" id="3.30.70.270:FF:000001">
    <property type="entry name" value="Diguanylate cyclase domain protein"/>
    <property type="match status" value="1"/>
</dbReference>
<dbReference type="Pfam" id="PF00990">
    <property type="entry name" value="GGDEF"/>
    <property type="match status" value="1"/>
</dbReference>
<keyword evidence="3" id="KW-0175">Coiled coil</keyword>
<sequence>MRAPASAPFLLSILLLVLQFAGAVARAQEAVEDAVESTPPAAALHELARRTWTTREGLPHNSINALAQTADGYLWLATWEGVARYNGREFKLFGREQLPPLEDVAMRSLHVDHEGGLWVGGVRGDLLRYHRGEWTRLEPASAFVNALLLDRAGRLWVGQEGGGLLRVDPDGSRHAYGRAQGMLGDSVFELVMDSSGRVFAGTSGGLVRIEGEHAIEVRYSEDGGNPAVLGLNLDRQGRILLSTARGAFRTLSADYASGFEPLHPQLSGRGVFRMVEGPDGALWIGLAVDGLGRLLDGELQTLGTTEGLPNSRVLSLLLDQEGALWTATNGGLMRLGSAPFSTLTDAQGLSDNFVRAVLRTTGGELWIGTGRGLNLWKEGRLQPPLEDPRLAGASVLSLAEDRDGSLLVGTFDRGVLRARDGRVVETIDTRRGLAYNQVRALVVDREGAMWIGTIAGLAVLDPGAERVRPILAGPAGDFVNTLHEDAAGRIWVGTTRGLDRVVDGSRAEAGVALPADARSVFSITADSADDALWVASDRGLMRLNPESGRLGLISRAQGLPMEKVFHALADGSGHLWLSTNRGAVRIRREDALAVLGGRLPRLTADLFDESHGMASSQCNTGSPPADLDAEGNVWIGTAIGAVRIRRERLAERTARPLPTVLERAAAEGRELPLDRPAQLPPGTSRIDFSVAGLGFVMPERISYRYRLEGFDTDWVERGRLHAVEYTNLAPGSYRLRAQAAYAGTAWDSPEANFEFEILPAPWQRPWVQALIALLMLALAFGIYRLRVRALRTRAEGLQAAVERKTAELRASTERLLAADADKTRLMEQLREQAEAFERQAREDALTGLANRRAFDETAAREFSRARRMGTPLCLAMIDIDHFKRVNDTYSHAAGDAVIVRLAQLMKRQCRGMDVIARWGGEEFALLLPQARLQDAEGVCERLRAAFEEQRYEDIDPNLRLTISIGLASEEGVNSHEQLLVRADAALYAAKRGGRNRVVLSSTE</sequence>
<feature type="domain" description="GGDEF" evidence="6">
    <location>
        <begin position="870"/>
        <end position="1002"/>
    </location>
</feature>
<dbReference type="RefSeq" id="WP_091237760.1">
    <property type="nucleotide sequence ID" value="NZ_FNAG01000001.1"/>
</dbReference>
<protein>
    <recommendedName>
        <fullName evidence="2">diguanylate cyclase</fullName>
        <ecNumber evidence="2">2.7.7.65</ecNumber>
    </recommendedName>
</protein>
<dbReference type="NCBIfam" id="TIGR00254">
    <property type="entry name" value="GGDEF"/>
    <property type="match status" value="1"/>
</dbReference>
<gene>
    <name evidence="7" type="ORF">SAMN04488509_101196</name>
</gene>
<keyword evidence="4" id="KW-0472">Membrane</keyword>
<keyword evidence="4" id="KW-0812">Transmembrane</keyword>
<keyword evidence="8" id="KW-1185">Reference proteome</keyword>
<dbReference type="GO" id="GO:0052621">
    <property type="term" value="F:diguanylate cyclase activity"/>
    <property type="evidence" value="ECO:0007669"/>
    <property type="project" value="UniProtKB-EC"/>
</dbReference>
<dbReference type="SMART" id="SM00267">
    <property type="entry name" value="GGDEF"/>
    <property type="match status" value="1"/>
</dbReference>
<dbReference type="EC" id="2.7.7.65" evidence="2"/>
<accession>A0A1G6RZ65</accession>
<dbReference type="Pfam" id="PF07495">
    <property type="entry name" value="Y_Y_Y"/>
    <property type="match status" value="1"/>
</dbReference>
<evidence type="ECO:0000256" key="4">
    <source>
        <dbReference type="SAM" id="Phobius"/>
    </source>
</evidence>
<dbReference type="InterPro" id="IPR015943">
    <property type="entry name" value="WD40/YVTN_repeat-like_dom_sf"/>
</dbReference>
<organism evidence="7 8">
    <name type="scientific">Aquimonas voraii</name>
    <dbReference type="NCBI Taxonomy" id="265719"/>
    <lineage>
        <taxon>Bacteria</taxon>
        <taxon>Pseudomonadati</taxon>
        <taxon>Pseudomonadota</taxon>
        <taxon>Gammaproteobacteria</taxon>
        <taxon>Lysobacterales</taxon>
        <taxon>Lysobacteraceae</taxon>
        <taxon>Aquimonas</taxon>
    </lineage>
</organism>
<dbReference type="InterPro" id="IPR000160">
    <property type="entry name" value="GGDEF_dom"/>
</dbReference>
<proteinExistence type="predicted"/>
<dbReference type="InterPro" id="IPR013783">
    <property type="entry name" value="Ig-like_fold"/>
</dbReference>
<evidence type="ECO:0000313" key="7">
    <source>
        <dbReference type="EMBL" id="SDD09889.1"/>
    </source>
</evidence>
<dbReference type="GO" id="GO:0005886">
    <property type="term" value="C:plasma membrane"/>
    <property type="evidence" value="ECO:0007669"/>
    <property type="project" value="TreeGrafter"/>
</dbReference>
<dbReference type="InterPro" id="IPR011110">
    <property type="entry name" value="Reg_prop"/>
</dbReference>
<comment type="cofactor">
    <cofactor evidence="1">
        <name>Mg(2+)</name>
        <dbReference type="ChEBI" id="CHEBI:18420"/>
    </cofactor>
</comment>
<dbReference type="SUPFAM" id="SSF55073">
    <property type="entry name" value="Nucleotide cyclase"/>
    <property type="match status" value="1"/>
</dbReference>
<evidence type="ECO:0000256" key="3">
    <source>
        <dbReference type="SAM" id="Coils"/>
    </source>
</evidence>
<dbReference type="EMBL" id="FNAG01000001">
    <property type="protein sequence ID" value="SDD09889.1"/>
    <property type="molecule type" value="Genomic_DNA"/>
</dbReference>
<feature type="chain" id="PRO_5011729486" description="diguanylate cyclase" evidence="5">
    <location>
        <begin position="28"/>
        <end position="1003"/>
    </location>
</feature>
<evidence type="ECO:0000259" key="6">
    <source>
        <dbReference type="PROSITE" id="PS50887"/>
    </source>
</evidence>
<dbReference type="Proteomes" id="UP000199603">
    <property type="component" value="Unassembled WGS sequence"/>
</dbReference>
<dbReference type="PANTHER" id="PTHR45138">
    <property type="entry name" value="REGULATORY COMPONENTS OF SENSORY TRANSDUCTION SYSTEM"/>
    <property type="match status" value="1"/>
</dbReference>
<dbReference type="Gene3D" id="3.30.70.270">
    <property type="match status" value="1"/>
</dbReference>
<dbReference type="STRING" id="265719.SAMN04488509_101196"/>
<evidence type="ECO:0000313" key="8">
    <source>
        <dbReference type="Proteomes" id="UP000199603"/>
    </source>
</evidence>
<evidence type="ECO:0000256" key="5">
    <source>
        <dbReference type="SAM" id="SignalP"/>
    </source>
</evidence>
<dbReference type="InterPro" id="IPR050469">
    <property type="entry name" value="Diguanylate_Cyclase"/>
</dbReference>
<name>A0A1G6RZ65_9GAMM</name>
<dbReference type="InterPro" id="IPR011123">
    <property type="entry name" value="Y_Y_Y"/>
</dbReference>
<dbReference type="Gene3D" id="2.130.10.10">
    <property type="entry name" value="YVTN repeat-like/Quinoprotein amine dehydrogenase"/>
    <property type="match status" value="3"/>
</dbReference>
<dbReference type="CDD" id="cd01949">
    <property type="entry name" value="GGDEF"/>
    <property type="match status" value="1"/>
</dbReference>
<dbReference type="OrthoDB" id="176203at2"/>
<dbReference type="Pfam" id="PF07494">
    <property type="entry name" value="Reg_prop"/>
    <property type="match status" value="3"/>
</dbReference>
<dbReference type="GO" id="GO:0043709">
    <property type="term" value="P:cell adhesion involved in single-species biofilm formation"/>
    <property type="evidence" value="ECO:0007669"/>
    <property type="project" value="TreeGrafter"/>
</dbReference>
<feature type="signal peptide" evidence="5">
    <location>
        <begin position="1"/>
        <end position="27"/>
    </location>
</feature>
<evidence type="ECO:0000256" key="1">
    <source>
        <dbReference type="ARBA" id="ARBA00001946"/>
    </source>
</evidence>
<reference evidence="7 8" key="1">
    <citation type="submission" date="2016-10" db="EMBL/GenBank/DDBJ databases">
        <authorList>
            <person name="de Groot N.N."/>
        </authorList>
    </citation>
    <scope>NUCLEOTIDE SEQUENCE [LARGE SCALE GENOMIC DNA]</scope>
    <source>
        <strain evidence="7 8">DSM 16957</strain>
    </source>
</reference>
<keyword evidence="5" id="KW-0732">Signal</keyword>
<dbReference type="Gene3D" id="2.60.40.10">
    <property type="entry name" value="Immunoglobulins"/>
    <property type="match status" value="1"/>
</dbReference>